<gene>
    <name evidence="1" type="ORF">J2Z37_002406</name>
</gene>
<evidence type="ECO:0000313" key="2">
    <source>
        <dbReference type="Proteomes" id="UP001519343"/>
    </source>
</evidence>
<name>A0ABS4GQ54_9BACL</name>
<keyword evidence="2" id="KW-1185">Reference proteome</keyword>
<comment type="caution">
    <text evidence="1">The sequence shown here is derived from an EMBL/GenBank/DDBJ whole genome shotgun (WGS) entry which is preliminary data.</text>
</comment>
<sequence>MKFTVINHEISVEKIKIDGIEISSNLIIGDVPKITLTSWFESPPENVIVGVTPMVRTME</sequence>
<organism evidence="1 2">
    <name type="scientific">Ammoniphilus resinae</name>
    <dbReference type="NCBI Taxonomy" id="861532"/>
    <lineage>
        <taxon>Bacteria</taxon>
        <taxon>Bacillati</taxon>
        <taxon>Bacillota</taxon>
        <taxon>Bacilli</taxon>
        <taxon>Bacillales</taxon>
        <taxon>Paenibacillaceae</taxon>
        <taxon>Aneurinibacillus group</taxon>
        <taxon>Ammoniphilus</taxon>
    </lineage>
</organism>
<dbReference type="RefSeq" id="WP_209810449.1">
    <property type="nucleotide sequence ID" value="NZ_JAGGKT010000006.1"/>
</dbReference>
<accession>A0ABS4GQ54</accession>
<reference evidence="1 2" key="1">
    <citation type="submission" date="2021-03" db="EMBL/GenBank/DDBJ databases">
        <title>Genomic Encyclopedia of Type Strains, Phase IV (KMG-IV): sequencing the most valuable type-strain genomes for metagenomic binning, comparative biology and taxonomic classification.</title>
        <authorList>
            <person name="Goeker M."/>
        </authorList>
    </citation>
    <scope>NUCLEOTIDE SEQUENCE [LARGE SCALE GENOMIC DNA]</scope>
    <source>
        <strain evidence="1 2">DSM 24738</strain>
    </source>
</reference>
<dbReference type="EMBL" id="JAGGKT010000006">
    <property type="protein sequence ID" value="MBP1932405.1"/>
    <property type="molecule type" value="Genomic_DNA"/>
</dbReference>
<dbReference type="Proteomes" id="UP001519343">
    <property type="component" value="Unassembled WGS sequence"/>
</dbReference>
<evidence type="ECO:0000313" key="1">
    <source>
        <dbReference type="EMBL" id="MBP1932405.1"/>
    </source>
</evidence>
<proteinExistence type="predicted"/>
<protein>
    <submittedName>
        <fullName evidence="1">Spore germination protein PD</fullName>
    </submittedName>
</protein>